<dbReference type="Proteomes" id="UP000724148">
    <property type="component" value="Unassembled WGS sequence"/>
</dbReference>
<feature type="domain" description="Glycosyltransferase RgtA/B/C/D-like" evidence="9">
    <location>
        <begin position="74"/>
        <end position="227"/>
    </location>
</feature>
<reference evidence="10" key="1">
    <citation type="submission" date="2020-07" db="EMBL/GenBank/DDBJ databases">
        <title>Huge and variable diversity of episymbiotic CPR bacteria and DPANN archaea in groundwater ecosystems.</title>
        <authorList>
            <person name="He C.Y."/>
            <person name="Keren R."/>
            <person name="Whittaker M."/>
            <person name="Farag I.F."/>
            <person name="Doudna J."/>
            <person name="Cate J.H.D."/>
            <person name="Banfield J.F."/>
        </authorList>
    </citation>
    <scope>NUCLEOTIDE SEQUENCE</scope>
    <source>
        <strain evidence="10">NC_groundwater_193_Ag_S-0.1um_51_7</strain>
    </source>
</reference>
<dbReference type="PANTHER" id="PTHR33908:SF11">
    <property type="entry name" value="MEMBRANE PROTEIN"/>
    <property type="match status" value="1"/>
</dbReference>
<feature type="transmembrane region" description="Helical" evidence="8">
    <location>
        <begin position="209"/>
        <end position="229"/>
    </location>
</feature>
<feature type="transmembrane region" description="Helical" evidence="8">
    <location>
        <begin position="169"/>
        <end position="197"/>
    </location>
</feature>
<keyword evidence="4" id="KW-0808">Transferase</keyword>
<keyword evidence="3" id="KW-0328">Glycosyltransferase</keyword>
<dbReference type="GO" id="GO:0005886">
    <property type="term" value="C:plasma membrane"/>
    <property type="evidence" value="ECO:0007669"/>
    <property type="project" value="UniProtKB-SubCell"/>
</dbReference>
<evidence type="ECO:0000256" key="4">
    <source>
        <dbReference type="ARBA" id="ARBA00022679"/>
    </source>
</evidence>
<feature type="transmembrane region" description="Helical" evidence="8">
    <location>
        <begin position="365"/>
        <end position="389"/>
    </location>
</feature>
<evidence type="ECO:0000313" key="10">
    <source>
        <dbReference type="EMBL" id="MBI2096555.1"/>
    </source>
</evidence>
<evidence type="ECO:0000256" key="1">
    <source>
        <dbReference type="ARBA" id="ARBA00004651"/>
    </source>
</evidence>
<keyword evidence="7 8" id="KW-0472">Membrane</keyword>
<dbReference type="EMBL" id="JACOZA010000002">
    <property type="protein sequence ID" value="MBI2096555.1"/>
    <property type="molecule type" value="Genomic_DNA"/>
</dbReference>
<organism evidence="10 11">
    <name type="scientific">Candidatus Sungiibacteriota bacterium</name>
    <dbReference type="NCBI Taxonomy" id="2750080"/>
    <lineage>
        <taxon>Bacteria</taxon>
        <taxon>Candidatus Sungiibacteriota</taxon>
    </lineage>
</organism>
<keyword evidence="2" id="KW-1003">Cell membrane</keyword>
<evidence type="ECO:0000256" key="8">
    <source>
        <dbReference type="SAM" id="Phobius"/>
    </source>
</evidence>
<dbReference type="InterPro" id="IPR038731">
    <property type="entry name" value="RgtA/B/C-like"/>
</dbReference>
<accession>A0A931SAS9</accession>
<keyword evidence="6 8" id="KW-1133">Transmembrane helix</keyword>
<evidence type="ECO:0000256" key="5">
    <source>
        <dbReference type="ARBA" id="ARBA00022692"/>
    </source>
</evidence>
<evidence type="ECO:0000256" key="7">
    <source>
        <dbReference type="ARBA" id="ARBA00023136"/>
    </source>
</evidence>
<comment type="caution">
    <text evidence="10">The sequence shown here is derived from an EMBL/GenBank/DDBJ whole genome shotgun (WGS) entry which is preliminary data.</text>
</comment>
<dbReference type="GO" id="GO:0016763">
    <property type="term" value="F:pentosyltransferase activity"/>
    <property type="evidence" value="ECO:0007669"/>
    <property type="project" value="TreeGrafter"/>
</dbReference>
<dbReference type="PANTHER" id="PTHR33908">
    <property type="entry name" value="MANNOSYLTRANSFERASE YKCB-RELATED"/>
    <property type="match status" value="1"/>
</dbReference>
<feature type="transmembrane region" description="Helical" evidence="8">
    <location>
        <begin position="396"/>
        <end position="416"/>
    </location>
</feature>
<evidence type="ECO:0000256" key="6">
    <source>
        <dbReference type="ARBA" id="ARBA00022989"/>
    </source>
</evidence>
<protein>
    <submittedName>
        <fullName evidence="10">Glycosyltransferase family 39 protein</fullName>
    </submittedName>
</protein>
<keyword evidence="5 8" id="KW-0812">Transmembrane</keyword>
<dbReference type="AlphaFoldDB" id="A0A931SAS9"/>
<sequence>MKIPRNPILPLFILGLLLQLVGFFAVLSVSSSHNLPFPSLTGDSNHYRILAENLIQKRAFDIYPDRPSPDSLRTPGYPVFLALLYFIGQTWVGAVFLQSAVMGFIPVLVYLIGKRAVSEGVGFVAGVLSAFDPIQIFYSTLTLSDALFVLVLLLAVYALLTVYRESKAWWILLAGGLLGFAVLVRPIGQFLIIPALGFLFFRRPDRKRFLVASGWLLAGFLLVVAPWSVRNKLLFNSWQLSAIGNFNAAYFTMLFLEQRTGISADEWQRQLVRSAGTEDLGLLRSVDGGALSLKFARSVVLEHPVAYTTFHIVKMIPFFLNDGLRDIVRLTGIYKAPLPNVSRSLLAGEYQLLWREVRAGGVNTVLLVTGALAMLAVLALAAVGAVVGMRSSEMRLVIYFFLFIILYFGLLTGPVANARYRMPAMPFLLILAVYGAQALLQWKRGLAR</sequence>
<evidence type="ECO:0000259" key="9">
    <source>
        <dbReference type="Pfam" id="PF13231"/>
    </source>
</evidence>
<proteinExistence type="predicted"/>
<name>A0A931SAS9_9BACT</name>
<dbReference type="InterPro" id="IPR050297">
    <property type="entry name" value="LipidA_mod_glycosyltrf_83"/>
</dbReference>
<dbReference type="Pfam" id="PF13231">
    <property type="entry name" value="PMT_2"/>
    <property type="match status" value="1"/>
</dbReference>
<evidence type="ECO:0000313" key="11">
    <source>
        <dbReference type="Proteomes" id="UP000724148"/>
    </source>
</evidence>
<feature type="transmembrane region" description="Helical" evidence="8">
    <location>
        <begin position="79"/>
        <end position="112"/>
    </location>
</feature>
<feature type="transmembrane region" description="Helical" evidence="8">
    <location>
        <begin position="146"/>
        <end position="163"/>
    </location>
</feature>
<evidence type="ECO:0000256" key="2">
    <source>
        <dbReference type="ARBA" id="ARBA00022475"/>
    </source>
</evidence>
<dbReference type="GO" id="GO:0009103">
    <property type="term" value="P:lipopolysaccharide biosynthetic process"/>
    <property type="evidence" value="ECO:0007669"/>
    <property type="project" value="UniProtKB-ARBA"/>
</dbReference>
<gene>
    <name evidence="10" type="ORF">HYT40_00105</name>
</gene>
<comment type="subcellular location">
    <subcellularLocation>
        <location evidence="1">Cell membrane</location>
        <topology evidence="1">Multi-pass membrane protein</topology>
    </subcellularLocation>
</comment>
<feature type="transmembrane region" description="Helical" evidence="8">
    <location>
        <begin position="422"/>
        <end position="440"/>
    </location>
</feature>
<evidence type="ECO:0000256" key="3">
    <source>
        <dbReference type="ARBA" id="ARBA00022676"/>
    </source>
</evidence>